<name>A0A1E8BF08_BACMY</name>
<dbReference type="GO" id="GO:0006313">
    <property type="term" value="P:DNA transposition"/>
    <property type="evidence" value="ECO:0007669"/>
    <property type="project" value="InterPro"/>
</dbReference>
<dbReference type="EMBL" id="LXLX01000084">
    <property type="protein sequence ID" value="OFD87457.1"/>
    <property type="molecule type" value="Genomic_DNA"/>
</dbReference>
<dbReference type="AlphaFoldDB" id="A0A1E8BF08"/>
<evidence type="ECO:0000259" key="1">
    <source>
        <dbReference type="Pfam" id="PF01526"/>
    </source>
</evidence>
<dbReference type="GO" id="GO:0004803">
    <property type="term" value="F:transposase activity"/>
    <property type="evidence" value="ECO:0007669"/>
    <property type="project" value="InterPro"/>
</dbReference>
<dbReference type="Proteomes" id="UP000175835">
    <property type="component" value="Unassembled WGS sequence"/>
</dbReference>
<feature type="domain" description="Tn3 transposase DDE" evidence="1">
    <location>
        <begin position="8"/>
        <end position="61"/>
    </location>
</feature>
<dbReference type="Pfam" id="PF01526">
    <property type="entry name" value="DDE_Tnp_Tn3"/>
    <property type="match status" value="1"/>
</dbReference>
<comment type="caution">
    <text evidence="2">The sequence shown here is derived from an EMBL/GenBank/DDBJ whole genome shotgun (WGS) entry which is preliminary data.</text>
</comment>
<evidence type="ECO:0000313" key="3">
    <source>
        <dbReference type="Proteomes" id="UP000175835"/>
    </source>
</evidence>
<protein>
    <recommendedName>
        <fullName evidence="1">Tn3 transposase DDE domain-containing protein</fullName>
    </recommendedName>
</protein>
<gene>
    <name evidence="2" type="ORF">BWGOE11_56940</name>
</gene>
<sequence length="80" mass="9879">MKNNTENSRLLFWLAVLLGIQLMPRIRNWKELKLFRPSKEEVYEHFNELFSRKIDWELIQNISLYIEWCRSDAYSQKRTT</sequence>
<dbReference type="PATRIC" id="fig|86662.34.peg.5866"/>
<reference evidence="2 3" key="1">
    <citation type="submission" date="2016-05" db="EMBL/GenBank/DDBJ databases">
        <title>Bacillus thuringiensis and Bacillus weihenstephanensis as novel biocontrol agents of wilt causing Verticillium species.</title>
        <authorList>
            <person name="Hollensteiner J."/>
            <person name="Wemheuer F."/>
            <person name="Harting R."/>
            <person name="Kolarzyk A."/>
            <person name="Diaz-Valerio S."/>
            <person name="Poehlein A."/>
            <person name="Brzuszkiewicz E."/>
            <person name="Nesemann K."/>
            <person name="Braus-Stromeyer S."/>
            <person name="Braus G."/>
            <person name="Daniel R."/>
            <person name="Liesegang H."/>
        </authorList>
    </citation>
    <scope>NUCLEOTIDE SEQUENCE [LARGE SCALE GENOMIC DNA]</scope>
    <source>
        <strain evidence="2 3">GOE11</strain>
    </source>
</reference>
<evidence type="ECO:0000313" key="2">
    <source>
        <dbReference type="EMBL" id="OFD87457.1"/>
    </source>
</evidence>
<organism evidence="2 3">
    <name type="scientific">Bacillus mycoides</name>
    <dbReference type="NCBI Taxonomy" id="1405"/>
    <lineage>
        <taxon>Bacteria</taxon>
        <taxon>Bacillati</taxon>
        <taxon>Bacillota</taxon>
        <taxon>Bacilli</taxon>
        <taxon>Bacillales</taxon>
        <taxon>Bacillaceae</taxon>
        <taxon>Bacillus</taxon>
        <taxon>Bacillus cereus group</taxon>
    </lineage>
</organism>
<accession>A0A1E8BF08</accession>
<proteinExistence type="predicted"/>
<dbReference type="InterPro" id="IPR002513">
    <property type="entry name" value="Tn3_Tnp_DDE_dom"/>
</dbReference>